<sequence>AVNVMRMVSIAVLLYATPLYWKQAYHTSALTGEAWVKELIAGHPDRIKNCLGMRLHVFLIFIHQLRIVGGLNDSRGVTLQEQGAIFLY</sequence>
<dbReference type="Proteomes" id="UP001215598">
    <property type="component" value="Unassembled WGS sequence"/>
</dbReference>
<name>A0AAD7NIU1_9AGAR</name>
<organism evidence="3 4">
    <name type="scientific">Mycena metata</name>
    <dbReference type="NCBI Taxonomy" id="1033252"/>
    <lineage>
        <taxon>Eukaryota</taxon>
        <taxon>Fungi</taxon>
        <taxon>Dikarya</taxon>
        <taxon>Basidiomycota</taxon>
        <taxon>Agaricomycotina</taxon>
        <taxon>Agaricomycetes</taxon>
        <taxon>Agaricomycetidae</taxon>
        <taxon>Agaricales</taxon>
        <taxon>Marasmiineae</taxon>
        <taxon>Mycenaceae</taxon>
        <taxon>Mycena</taxon>
    </lineage>
</organism>
<dbReference type="Pfam" id="PF26138">
    <property type="entry name" value="DUF8040"/>
    <property type="match status" value="1"/>
</dbReference>
<evidence type="ECO:0000259" key="2">
    <source>
        <dbReference type="Pfam" id="PF26138"/>
    </source>
</evidence>
<feature type="non-terminal residue" evidence="3">
    <location>
        <position position="88"/>
    </location>
</feature>
<feature type="domain" description="DUF8040" evidence="2">
    <location>
        <begin position="27"/>
        <end position="88"/>
    </location>
</feature>
<reference evidence="3" key="1">
    <citation type="submission" date="2023-03" db="EMBL/GenBank/DDBJ databases">
        <title>Massive genome expansion in bonnet fungi (Mycena s.s.) driven by repeated elements and novel gene families across ecological guilds.</title>
        <authorList>
            <consortium name="Lawrence Berkeley National Laboratory"/>
            <person name="Harder C.B."/>
            <person name="Miyauchi S."/>
            <person name="Viragh M."/>
            <person name="Kuo A."/>
            <person name="Thoen E."/>
            <person name="Andreopoulos B."/>
            <person name="Lu D."/>
            <person name="Skrede I."/>
            <person name="Drula E."/>
            <person name="Henrissat B."/>
            <person name="Morin E."/>
            <person name="Kohler A."/>
            <person name="Barry K."/>
            <person name="LaButti K."/>
            <person name="Morin E."/>
            <person name="Salamov A."/>
            <person name="Lipzen A."/>
            <person name="Mereny Z."/>
            <person name="Hegedus B."/>
            <person name="Baldrian P."/>
            <person name="Stursova M."/>
            <person name="Weitz H."/>
            <person name="Taylor A."/>
            <person name="Grigoriev I.V."/>
            <person name="Nagy L.G."/>
            <person name="Martin F."/>
            <person name="Kauserud H."/>
        </authorList>
    </citation>
    <scope>NUCLEOTIDE SEQUENCE</scope>
    <source>
        <strain evidence="3">CBHHK182m</strain>
    </source>
</reference>
<protein>
    <recommendedName>
        <fullName evidence="2">DUF8040 domain-containing protein</fullName>
    </recommendedName>
</protein>
<accession>A0AAD7NIU1</accession>
<dbReference type="EMBL" id="JARKIB010000032">
    <property type="protein sequence ID" value="KAJ7762534.1"/>
    <property type="molecule type" value="Genomic_DNA"/>
</dbReference>
<keyword evidence="1" id="KW-0732">Signal</keyword>
<feature type="signal peptide" evidence="1">
    <location>
        <begin position="1"/>
        <end position="24"/>
    </location>
</feature>
<evidence type="ECO:0000313" key="3">
    <source>
        <dbReference type="EMBL" id="KAJ7762534.1"/>
    </source>
</evidence>
<comment type="caution">
    <text evidence="3">The sequence shown here is derived from an EMBL/GenBank/DDBJ whole genome shotgun (WGS) entry which is preliminary data.</text>
</comment>
<proteinExistence type="predicted"/>
<feature type="chain" id="PRO_5042071780" description="DUF8040 domain-containing protein" evidence="1">
    <location>
        <begin position="25"/>
        <end position="88"/>
    </location>
</feature>
<keyword evidence="4" id="KW-1185">Reference proteome</keyword>
<evidence type="ECO:0000313" key="4">
    <source>
        <dbReference type="Proteomes" id="UP001215598"/>
    </source>
</evidence>
<dbReference type="AlphaFoldDB" id="A0AAD7NIU1"/>
<evidence type="ECO:0000256" key="1">
    <source>
        <dbReference type="SAM" id="SignalP"/>
    </source>
</evidence>
<gene>
    <name evidence="3" type="ORF">B0H16DRAFT_1209189</name>
</gene>
<feature type="non-terminal residue" evidence="3">
    <location>
        <position position="1"/>
    </location>
</feature>
<dbReference type="InterPro" id="IPR058353">
    <property type="entry name" value="DUF8040"/>
</dbReference>